<dbReference type="AlphaFoldDB" id="A0A5J4X102"/>
<dbReference type="EMBL" id="SNRW01000586">
    <property type="protein sequence ID" value="KAA6400295.1"/>
    <property type="molecule type" value="Genomic_DNA"/>
</dbReference>
<proteinExistence type="predicted"/>
<organism evidence="1 2">
    <name type="scientific">Streblomastix strix</name>
    <dbReference type="NCBI Taxonomy" id="222440"/>
    <lineage>
        <taxon>Eukaryota</taxon>
        <taxon>Metamonada</taxon>
        <taxon>Preaxostyla</taxon>
        <taxon>Oxymonadida</taxon>
        <taxon>Streblomastigidae</taxon>
        <taxon>Streblomastix</taxon>
    </lineage>
</organism>
<reference evidence="1 2" key="1">
    <citation type="submission" date="2019-03" db="EMBL/GenBank/DDBJ databases">
        <title>Single cell metagenomics reveals metabolic interactions within the superorganism composed of flagellate Streblomastix strix and complex community of Bacteroidetes bacteria on its surface.</title>
        <authorList>
            <person name="Treitli S.C."/>
            <person name="Kolisko M."/>
            <person name="Husnik F."/>
            <person name="Keeling P."/>
            <person name="Hampl V."/>
        </authorList>
    </citation>
    <scope>NUCLEOTIDE SEQUENCE [LARGE SCALE GENOMIC DNA]</scope>
    <source>
        <strain evidence="1">ST1C</strain>
    </source>
</reference>
<name>A0A5J4X102_9EUKA</name>
<gene>
    <name evidence="1" type="ORF">EZS28_004182</name>
</gene>
<dbReference type="Proteomes" id="UP000324800">
    <property type="component" value="Unassembled WGS sequence"/>
</dbReference>
<sequence length="517" mass="59941">MRNRTNTTDQLTKMGLGLENLTERKVPTKVKYFASVIGKLNFLRVQVRKASLYLKLMYSAKTRALKNKEWKENMIPPKEILQELYQWQRVIVRNQEMTLKMRTSEAIEGQDASPKGLGVTLELQTGDVLVQHGEQNKKQKRWTSNKKEMEAMYSGLFRYGQIFNEQQIKATLIKSDSSTAIKKLAKQRAEETLAAEVIRTKQTKHPGRIFSKKKGIHSSVPSMVDNSNTGLVCNRRKQIHGQFRSNWRGRRRSRMVECVFEAMEGGDFLDPLTNSKDQKSPDCLGKVQTKVNHDRILVARSNMVHTLINMQQQIPYSWRELSDSEPGEGDDEMERHATTRKYRGIFNGPRIELGRKLQPDFLDNVNIARETQKMIIEGKKYNIQKKYMQTMGVFDDSMKEKNCTVQDIVNQKILFIHTEFMTWLTRTKKSKPSSAKHHTSKLSTKLSLIFGTVQVSTTVYRLAKHAISNHQFNNPRYGSTWASMNFMSIGERDQKVFSSQMKNYKQNQLLYQCRYAL</sequence>
<comment type="caution">
    <text evidence="1">The sequence shown here is derived from an EMBL/GenBank/DDBJ whole genome shotgun (WGS) entry which is preliminary data.</text>
</comment>
<protein>
    <submittedName>
        <fullName evidence="1">Uncharacterized protein</fullName>
    </submittedName>
</protein>
<evidence type="ECO:0000313" key="1">
    <source>
        <dbReference type="EMBL" id="KAA6400295.1"/>
    </source>
</evidence>
<accession>A0A5J4X102</accession>
<dbReference type="SUPFAM" id="SSF56672">
    <property type="entry name" value="DNA/RNA polymerases"/>
    <property type="match status" value="1"/>
</dbReference>
<evidence type="ECO:0000313" key="2">
    <source>
        <dbReference type="Proteomes" id="UP000324800"/>
    </source>
</evidence>
<dbReference type="InterPro" id="IPR043502">
    <property type="entry name" value="DNA/RNA_pol_sf"/>
</dbReference>